<feature type="transmembrane region" description="Helical" evidence="1">
    <location>
        <begin position="135"/>
        <end position="159"/>
    </location>
</feature>
<dbReference type="RefSeq" id="WP_092490470.1">
    <property type="nucleotide sequence ID" value="NZ_LN906597.1"/>
</dbReference>
<dbReference type="AlphaFoldDB" id="A0A0S4M1A2"/>
<proteinExistence type="predicted"/>
<evidence type="ECO:0000313" key="2">
    <source>
        <dbReference type="EMBL" id="CUT17545.1"/>
    </source>
</evidence>
<feature type="transmembrane region" description="Helical" evidence="1">
    <location>
        <begin position="98"/>
        <end position="123"/>
    </location>
</feature>
<dbReference type="EMBL" id="LN906597">
    <property type="protein sequence ID" value="CUT17545.1"/>
    <property type="molecule type" value="Genomic_DNA"/>
</dbReference>
<keyword evidence="1" id="KW-0812">Transmembrane</keyword>
<gene>
    <name evidence="2" type="ORF">Ark11_0710</name>
</gene>
<dbReference type="STRING" id="1561003.Ark11_0710"/>
<name>A0A0S4M1A2_9BURK</name>
<keyword evidence="3" id="KW-1185">Reference proteome</keyword>
<organism evidence="2 3">
    <name type="scientific">Candidatus Ichthyocystis hellenicum</name>
    <dbReference type="NCBI Taxonomy" id="1561003"/>
    <lineage>
        <taxon>Bacteria</taxon>
        <taxon>Pseudomonadati</taxon>
        <taxon>Pseudomonadota</taxon>
        <taxon>Betaproteobacteria</taxon>
        <taxon>Burkholderiales</taxon>
        <taxon>Candidatus Ichthyocystis</taxon>
    </lineage>
</organism>
<reference evidence="3" key="1">
    <citation type="submission" date="2015-11" db="EMBL/GenBank/DDBJ databases">
        <authorList>
            <person name="Seth-Smith H.M.B."/>
        </authorList>
    </citation>
    <scope>NUCLEOTIDE SEQUENCE [LARGE SCALE GENOMIC DNA]</scope>
    <source>
        <strain evidence="3">2013Ark11</strain>
    </source>
</reference>
<evidence type="ECO:0000313" key="3">
    <source>
        <dbReference type="Proteomes" id="UP000198651"/>
    </source>
</evidence>
<accession>A0A0S4M1A2</accession>
<keyword evidence="1" id="KW-1133">Transmembrane helix</keyword>
<evidence type="ECO:0000256" key="1">
    <source>
        <dbReference type="SAM" id="Phobius"/>
    </source>
</evidence>
<dbReference type="Proteomes" id="UP000198651">
    <property type="component" value="Chromosome I"/>
</dbReference>
<sequence length="308" mass="33266">MQKCSSASGASVVDAVGCACDACHFLREGSGPVGTESDGWVSVRDFFSYDDEGNDSDTYLSLLREANGIDLDEVKSAVNFSEDGLVTLKPALSSSSKVMIVLAVLLVLLVISFVVFALLSYTGVIYVSPNLMSDIIRWGGVGVCSALLGYSLLGLGCLLGHRVKDKREGLGAILESSCVANLKDYGSVQEAIDSDFDRCNREFESVRSRLVMISDFAASVRGKHIEDAMKQIDILGNDCVEIERKIKLVRGEIRALGKCGKTKTGDFDFLDRDNARLVADNARLVADNARLRLELSDLLSSLRAEGKS</sequence>
<dbReference type="OrthoDB" id="9920492at2"/>
<protein>
    <submittedName>
        <fullName evidence="2">Putative membrane protein</fullName>
    </submittedName>
</protein>
<keyword evidence="1" id="KW-0472">Membrane</keyword>